<dbReference type="Gene3D" id="3.30.450.20">
    <property type="entry name" value="PAS domain"/>
    <property type="match status" value="1"/>
</dbReference>
<dbReference type="InterPro" id="IPR000160">
    <property type="entry name" value="GGDEF_dom"/>
</dbReference>
<feature type="domain" description="PAS" evidence="3">
    <location>
        <begin position="408"/>
        <end position="484"/>
    </location>
</feature>
<dbReference type="Pfam" id="PF08448">
    <property type="entry name" value="PAS_4"/>
    <property type="match status" value="1"/>
</dbReference>
<dbReference type="SMART" id="SM00091">
    <property type="entry name" value="PAS"/>
    <property type="match status" value="1"/>
</dbReference>
<dbReference type="InterPro" id="IPR052163">
    <property type="entry name" value="DGC-Regulatory_Protein"/>
</dbReference>
<sequence>MSYPIFIPAFWNRLIRRFFNQHRVIFTASGITLVLLTLRFFGLFQMIELLAFDAFIRLRPALPKDDRIIIIGIDEPDLQNLGWPVPDSTLATLLETITQSQPQAIGLDLYRDLPVNPGHEDLTQVMQQLPNLVGIERVADKKAPNIPAPPVLNPTTQVGFNNVLLDIDGKVRRGLLYVHTETVHKSFALQLALKYLDKLGIEEKAASVNPKYLQLGEAVFYPLKSYDGAYVNADASGYPFLADFRGPRDTFTTVSISEVLNGEVDPQLFRDRLVLIGLTAISLKDFVPIPYSNPDPVPGVEAQANLISFILDLATGEQTTIRTLPDPIEGLWIFAWSGLGSILAWKLRRPSQLTFSSGVTLGILCLISYVLFLARWWFPLIPPLFGFVSSSLMILIHFAHQEGELKRSTEFLQGIINTIPDPIFVKDQNHRWIVLNQAYAQLVGYPLQVLMDKSDYDLFAPEEAEQFWKQDESLFVTQESTQQEEEFTDAGGIHRVIETKRSLHRDAGGNLFLVGVIRDITQQKEREAELERLAEDLKRHNDELKLSEDQMRYIANHDVLTGLANRKLFEERLQEALVYAQANEKMLATFFLDLDGFKNINDTFGHDMGDLVIKEVAKRLKSCLRGSDTVARLGGDEFTVLLPQIPSRSVAIRVAEKIILAVTQPLTLKGADLKITLSLGISVYPQDGKSLEVLIKSADQAMYQAKIQGKNQYFLASSHQSNP</sequence>
<evidence type="ECO:0000259" key="4">
    <source>
        <dbReference type="PROSITE" id="PS50113"/>
    </source>
</evidence>
<evidence type="ECO:0000313" key="6">
    <source>
        <dbReference type="EMBL" id="OJJ26663.1"/>
    </source>
</evidence>
<keyword evidence="2" id="KW-1133">Transmembrane helix</keyword>
<evidence type="ECO:0000256" key="2">
    <source>
        <dbReference type="SAM" id="Phobius"/>
    </source>
</evidence>
<dbReference type="Pfam" id="PF00990">
    <property type="entry name" value="GGDEF"/>
    <property type="match status" value="1"/>
</dbReference>
<dbReference type="InterPro" id="IPR000700">
    <property type="entry name" value="PAS-assoc_C"/>
</dbReference>
<dbReference type="FunFam" id="3.30.70.270:FF:000001">
    <property type="entry name" value="Diguanylate cyclase domain protein"/>
    <property type="match status" value="1"/>
</dbReference>
<protein>
    <recommendedName>
        <fullName evidence="8">Diguanylate cyclase</fullName>
    </recommendedName>
</protein>
<keyword evidence="2" id="KW-0812">Transmembrane</keyword>
<dbReference type="NCBIfam" id="TIGR00254">
    <property type="entry name" value="GGDEF"/>
    <property type="match status" value="1"/>
</dbReference>
<dbReference type="CDD" id="cd00130">
    <property type="entry name" value="PAS"/>
    <property type="match status" value="1"/>
</dbReference>
<dbReference type="Gene3D" id="3.30.70.270">
    <property type="match status" value="1"/>
</dbReference>
<dbReference type="InterPro" id="IPR029787">
    <property type="entry name" value="Nucleotide_cyclase"/>
</dbReference>
<organism evidence="6 7">
    <name type="scientific">Roseofilum reptotaenium AO1-A</name>
    <dbReference type="NCBI Taxonomy" id="1925591"/>
    <lineage>
        <taxon>Bacteria</taxon>
        <taxon>Bacillati</taxon>
        <taxon>Cyanobacteriota</taxon>
        <taxon>Cyanophyceae</taxon>
        <taxon>Desertifilales</taxon>
        <taxon>Desertifilaceae</taxon>
        <taxon>Roseofilum</taxon>
    </lineage>
</organism>
<evidence type="ECO:0000256" key="1">
    <source>
        <dbReference type="SAM" id="Coils"/>
    </source>
</evidence>
<feature type="coiled-coil region" evidence="1">
    <location>
        <begin position="520"/>
        <end position="550"/>
    </location>
</feature>
<comment type="caution">
    <text evidence="6">The sequence shown here is derived from an EMBL/GenBank/DDBJ whole genome shotgun (WGS) entry which is preliminary data.</text>
</comment>
<dbReference type="EMBL" id="MLAW01000005">
    <property type="protein sequence ID" value="OJJ26663.1"/>
    <property type="molecule type" value="Genomic_DNA"/>
</dbReference>
<dbReference type="PROSITE" id="PS50113">
    <property type="entry name" value="PAC"/>
    <property type="match status" value="1"/>
</dbReference>
<proteinExistence type="predicted"/>
<evidence type="ECO:0008006" key="8">
    <source>
        <dbReference type="Google" id="ProtNLM"/>
    </source>
</evidence>
<feature type="transmembrane region" description="Helical" evidence="2">
    <location>
        <begin position="384"/>
        <end position="400"/>
    </location>
</feature>
<dbReference type="PANTHER" id="PTHR46663">
    <property type="entry name" value="DIGUANYLATE CYCLASE DGCT-RELATED"/>
    <property type="match status" value="1"/>
</dbReference>
<reference evidence="6" key="1">
    <citation type="submission" date="2016-10" db="EMBL/GenBank/DDBJ databases">
        <title>CRISPR-Cas defence system in Roseofilum reptotaenium: evidence of a bacteriophage-cyanobacterium arms race in the coral black band disease.</title>
        <authorList>
            <person name="Buerger P."/>
            <person name="Wood-Charlson E.M."/>
            <person name="Weynberg K.D."/>
            <person name="Willis B."/>
            <person name="Van Oppen M.J."/>
        </authorList>
    </citation>
    <scope>NUCLEOTIDE SEQUENCE [LARGE SCALE GENOMIC DNA]</scope>
    <source>
        <strain evidence="6">AO1-A</strain>
    </source>
</reference>
<dbReference type="AlphaFoldDB" id="A0A1L9QVG9"/>
<dbReference type="InterPro" id="IPR013656">
    <property type="entry name" value="PAS_4"/>
</dbReference>
<dbReference type="InterPro" id="IPR043128">
    <property type="entry name" value="Rev_trsase/Diguanyl_cyclase"/>
</dbReference>
<dbReference type="SUPFAM" id="SSF55073">
    <property type="entry name" value="Nucleotide cyclase"/>
    <property type="match status" value="1"/>
</dbReference>
<dbReference type="InterPro" id="IPR035965">
    <property type="entry name" value="PAS-like_dom_sf"/>
</dbReference>
<dbReference type="PROSITE" id="PS50887">
    <property type="entry name" value="GGDEF"/>
    <property type="match status" value="1"/>
</dbReference>
<dbReference type="CDD" id="cd01949">
    <property type="entry name" value="GGDEF"/>
    <property type="match status" value="1"/>
</dbReference>
<dbReference type="InterPro" id="IPR000014">
    <property type="entry name" value="PAS"/>
</dbReference>
<feature type="transmembrane region" description="Helical" evidence="2">
    <location>
        <begin position="359"/>
        <end position="378"/>
    </location>
</feature>
<feature type="domain" description="GGDEF" evidence="5">
    <location>
        <begin position="585"/>
        <end position="718"/>
    </location>
</feature>
<feature type="domain" description="PAC" evidence="4">
    <location>
        <begin position="481"/>
        <end position="532"/>
    </location>
</feature>
<name>A0A1L9QVG9_9CYAN</name>
<dbReference type="SUPFAM" id="SSF55785">
    <property type="entry name" value="PYP-like sensor domain (PAS domain)"/>
    <property type="match status" value="1"/>
</dbReference>
<dbReference type="SMART" id="SM00267">
    <property type="entry name" value="GGDEF"/>
    <property type="match status" value="1"/>
</dbReference>
<gene>
    <name evidence="6" type="ORF">BI308_04615</name>
</gene>
<keyword evidence="2" id="KW-0472">Membrane</keyword>
<keyword evidence="7" id="KW-1185">Reference proteome</keyword>
<dbReference type="Proteomes" id="UP000183940">
    <property type="component" value="Unassembled WGS sequence"/>
</dbReference>
<feature type="transmembrane region" description="Helical" evidence="2">
    <location>
        <begin position="24"/>
        <end position="47"/>
    </location>
</feature>
<evidence type="ECO:0000313" key="7">
    <source>
        <dbReference type="Proteomes" id="UP000183940"/>
    </source>
</evidence>
<dbReference type="NCBIfam" id="TIGR00229">
    <property type="entry name" value="sensory_box"/>
    <property type="match status" value="1"/>
</dbReference>
<dbReference type="Pfam" id="PF05226">
    <property type="entry name" value="CHASE2"/>
    <property type="match status" value="1"/>
</dbReference>
<dbReference type="PROSITE" id="PS50112">
    <property type="entry name" value="PAS"/>
    <property type="match status" value="1"/>
</dbReference>
<evidence type="ECO:0000259" key="5">
    <source>
        <dbReference type="PROSITE" id="PS50887"/>
    </source>
</evidence>
<evidence type="ECO:0000259" key="3">
    <source>
        <dbReference type="PROSITE" id="PS50112"/>
    </source>
</evidence>
<dbReference type="STRING" id="1925591.BI308_04615"/>
<dbReference type="InterPro" id="IPR007890">
    <property type="entry name" value="CHASE2"/>
</dbReference>
<dbReference type="PANTHER" id="PTHR46663:SF2">
    <property type="entry name" value="GGDEF DOMAIN-CONTAINING PROTEIN"/>
    <property type="match status" value="1"/>
</dbReference>
<keyword evidence="1" id="KW-0175">Coiled coil</keyword>
<accession>A0A1L9QVG9</accession>
<dbReference type="SMART" id="SM01080">
    <property type="entry name" value="CHASE2"/>
    <property type="match status" value="1"/>
</dbReference>